<dbReference type="Gene3D" id="3.20.20.80">
    <property type="entry name" value="Glycosidases"/>
    <property type="match status" value="1"/>
</dbReference>
<dbReference type="Proteomes" id="UP001549320">
    <property type="component" value="Unassembled WGS sequence"/>
</dbReference>
<proteinExistence type="predicted"/>
<evidence type="ECO:0000313" key="3">
    <source>
        <dbReference type="Proteomes" id="UP001549320"/>
    </source>
</evidence>
<accession>A0ABV2QGX8</accession>
<name>A0ABV2QGX8_9BURK</name>
<reference evidence="2 3" key="1">
    <citation type="submission" date="2024-06" db="EMBL/GenBank/DDBJ databases">
        <title>Sorghum-associated microbial communities from plants grown in Nebraska, USA.</title>
        <authorList>
            <person name="Schachtman D."/>
        </authorList>
    </citation>
    <scope>NUCLEOTIDE SEQUENCE [LARGE SCALE GENOMIC DNA]</scope>
    <source>
        <strain evidence="2 3">2709</strain>
    </source>
</reference>
<sequence length="596" mass="64475">MALRFSAPRSLLAASLAAAVLILAGCGSDSGDIAKGQVKITHLSSGKTDSLQKAAAAIPEGVDSMQIKFLDENGAVVYGPVEVQAAPEVTVQDVPLTAKSTTVDYLRNGGYALARDDEAIAWNGAVGSASPVPAATGPSTTNWTASMDDAGVANLKVAVNGSAAQDFLAKGVAYSPAPIGSSNKDGPSFGDVFWDTPGGFLDFELVWKRDMETIRAHGFNALRTYSLIANFIKNDGSIPSAAEVNAPGSLLVRQHKKFLDAAWNNGVNPVYVIVGIPMPDTIFVKSVFDLPEKANEIRFWDENFTATIEQMKNHPAVIGFTIFNEVGGSCHYADPVPPAPTTLKERKCEGPEDLALYWEKIHTYPVHYWAQVKKYADRAKSLAPNKLIGWAFNDDPVFAEKTIEYRKNNAKSIDYYGVNVFQAEQVATALDPWLKAKQGEAARPIIMTEYGLPATGHRVDGDRLSIYSDDATVKATANAVGPLINASFKHPAVTGMFYFEWSDEWWKQPGGNNRNDRQEGAPTSNAFPNRYWDEEGFGLYSIGLGDRTASQVYTDNYGGKGGNLQVDRLTPRTELLTVVTGAFKAAEETRRAALGK</sequence>
<evidence type="ECO:0000256" key="1">
    <source>
        <dbReference type="SAM" id="SignalP"/>
    </source>
</evidence>
<dbReference type="SUPFAM" id="SSF51445">
    <property type="entry name" value="(Trans)glycosidases"/>
    <property type="match status" value="1"/>
</dbReference>
<feature type="signal peptide" evidence="1">
    <location>
        <begin position="1"/>
        <end position="24"/>
    </location>
</feature>
<evidence type="ECO:0000313" key="2">
    <source>
        <dbReference type="EMBL" id="MET4580289.1"/>
    </source>
</evidence>
<feature type="chain" id="PRO_5045689448" evidence="1">
    <location>
        <begin position="25"/>
        <end position="596"/>
    </location>
</feature>
<organism evidence="2 3">
    <name type="scientific">Ottowia thiooxydans</name>
    <dbReference type="NCBI Taxonomy" id="219182"/>
    <lineage>
        <taxon>Bacteria</taxon>
        <taxon>Pseudomonadati</taxon>
        <taxon>Pseudomonadota</taxon>
        <taxon>Betaproteobacteria</taxon>
        <taxon>Burkholderiales</taxon>
        <taxon>Comamonadaceae</taxon>
        <taxon>Ottowia</taxon>
    </lineage>
</organism>
<dbReference type="PROSITE" id="PS51257">
    <property type="entry name" value="PROKAR_LIPOPROTEIN"/>
    <property type="match status" value="1"/>
</dbReference>
<keyword evidence="1" id="KW-0732">Signal</keyword>
<dbReference type="InterPro" id="IPR017853">
    <property type="entry name" value="GH"/>
</dbReference>
<dbReference type="RefSeq" id="WP_354449101.1">
    <property type="nucleotide sequence ID" value="NZ_JBEPSH010000016.1"/>
</dbReference>
<dbReference type="EMBL" id="JBEPSH010000016">
    <property type="protein sequence ID" value="MET4580289.1"/>
    <property type="molecule type" value="Genomic_DNA"/>
</dbReference>
<protein>
    <submittedName>
        <fullName evidence="2">Uncharacterized protein</fullName>
    </submittedName>
</protein>
<comment type="caution">
    <text evidence="2">The sequence shown here is derived from an EMBL/GenBank/DDBJ whole genome shotgun (WGS) entry which is preliminary data.</text>
</comment>
<keyword evidence="3" id="KW-1185">Reference proteome</keyword>
<gene>
    <name evidence="2" type="ORF">ABIE13_005429</name>
</gene>